<dbReference type="Gene3D" id="2.30.30.40">
    <property type="entry name" value="SH3 Domains"/>
    <property type="match status" value="1"/>
</dbReference>
<dbReference type="PROSITE" id="PS50911">
    <property type="entry name" value="CHAP"/>
    <property type="match status" value="1"/>
</dbReference>
<dbReference type="InterPro" id="IPR050695">
    <property type="entry name" value="N-acetylmuramoyl_amidase_3"/>
</dbReference>
<dbReference type="SUPFAM" id="SSF54001">
    <property type="entry name" value="Cysteine proteinases"/>
    <property type="match status" value="1"/>
</dbReference>
<dbReference type="GO" id="GO:0009253">
    <property type="term" value="P:peptidoglycan catabolic process"/>
    <property type="evidence" value="ECO:0007669"/>
    <property type="project" value="InterPro"/>
</dbReference>
<keyword evidence="3" id="KW-0378">Hydrolase</keyword>
<gene>
    <name evidence="6" type="ORF">DOS83_11205</name>
</gene>
<evidence type="ECO:0000313" key="6">
    <source>
        <dbReference type="EMBL" id="REH91631.1"/>
    </source>
</evidence>
<evidence type="ECO:0000259" key="5">
    <source>
        <dbReference type="PROSITE" id="PS50911"/>
    </source>
</evidence>
<dbReference type="CDD" id="cd02696">
    <property type="entry name" value="MurNAc-LAA"/>
    <property type="match status" value="1"/>
</dbReference>
<dbReference type="SMART" id="SM00646">
    <property type="entry name" value="Ami_3"/>
    <property type="match status" value="1"/>
</dbReference>
<dbReference type="RefSeq" id="WP_116095065.1">
    <property type="nucleotide sequence ID" value="NZ_QKXQ01000527.1"/>
</dbReference>
<dbReference type="InterPro" id="IPR002508">
    <property type="entry name" value="MurNAc-LAA_cat"/>
</dbReference>
<dbReference type="SMART" id="SM00287">
    <property type="entry name" value="SH3b"/>
    <property type="match status" value="1"/>
</dbReference>
<dbReference type="PANTHER" id="PTHR30404">
    <property type="entry name" value="N-ACETYLMURAMOYL-L-ALANINE AMIDASE"/>
    <property type="match status" value="1"/>
</dbReference>
<dbReference type="Gene3D" id="3.90.1720.10">
    <property type="entry name" value="endopeptidase domain like (from Nostoc punctiforme)"/>
    <property type="match status" value="1"/>
</dbReference>
<name>A0A3E0IM17_9STAP</name>
<dbReference type="Gene3D" id="3.40.630.40">
    <property type="entry name" value="Zn-dependent exopeptidases"/>
    <property type="match status" value="1"/>
</dbReference>
<dbReference type="GO" id="GO:0071555">
    <property type="term" value="P:cell wall organization"/>
    <property type="evidence" value="ECO:0007669"/>
    <property type="project" value="UniProtKB-KW"/>
</dbReference>
<dbReference type="Proteomes" id="UP000256562">
    <property type="component" value="Unassembled WGS sequence"/>
</dbReference>
<dbReference type="Pfam" id="PF01520">
    <property type="entry name" value="Amidase_3"/>
    <property type="match status" value="1"/>
</dbReference>
<dbReference type="OrthoDB" id="2416895at2"/>
<dbReference type="AlphaFoldDB" id="A0A3E0IM17"/>
<evidence type="ECO:0000256" key="4">
    <source>
        <dbReference type="ARBA" id="ARBA00023316"/>
    </source>
</evidence>
<dbReference type="GO" id="GO:0030288">
    <property type="term" value="C:outer membrane-bounded periplasmic space"/>
    <property type="evidence" value="ECO:0007669"/>
    <property type="project" value="TreeGrafter"/>
</dbReference>
<dbReference type="Pfam" id="PF08460">
    <property type="entry name" value="SH3_5"/>
    <property type="match status" value="1"/>
</dbReference>
<dbReference type="InterPro" id="IPR038765">
    <property type="entry name" value="Papain-like_cys_pep_sf"/>
</dbReference>
<accession>A0A3E0IM17</accession>
<feature type="domain" description="Peptidase C51" evidence="5">
    <location>
        <begin position="5"/>
        <end position="136"/>
    </location>
</feature>
<organism evidence="6 7">
    <name type="scientific">Staphylococcus felis</name>
    <dbReference type="NCBI Taxonomy" id="46127"/>
    <lineage>
        <taxon>Bacteria</taxon>
        <taxon>Bacillati</taxon>
        <taxon>Bacillota</taxon>
        <taxon>Bacilli</taxon>
        <taxon>Bacillales</taxon>
        <taxon>Staphylococcaceae</taxon>
        <taxon>Staphylococcus</taxon>
    </lineage>
</organism>
<keyword evidence="4" id="KW-0961">Cell wall biogenesis/degradation</keyword>
<dbReference type="InterPro" id="IPR007921">
    <property type="entry name" value="CHAP_dom"/>
</dbReference>
<proteinExistence type="predicted"/>
<dbReference type="EMBL" id="QKXQ01000527">
    <property type="protein sequence ID" value="REH91631.1"/>
    <property type="molecule type" value="Genomic_DNA"/>
</dbReference>
<evidence type="ECO:0000256" key="2">
    <source>
        <dbReference type="ARBA" id="ARBA00011901"/>
    </source>
</evidence>
<sequence>MVKTQLQINNIVNSYIGKYVDFDGYYAFQCMDLAVSYVYSLTDGKYRMWGNAKDAINNAFPDGWKIVKNESHTVPKKGWIAVFTTGVYSTYGHIGIVYNGGNTNHFQILEQNYDGMANTPAKLRWDDYTGLTHFIVPPVSYSNTGSIKQTSIQIQAPVKKRKIMLTPGHGYSDPGAVANGYNERDFIRANITKKVKYYLEKEGHEVSLYGGNAQNQDMYQDTAYGFNLGNTKDYGLYWVKQQGYDIVVEFHLDAAGSSSSGGHVIIPYGLKADSVDTGIQKVIEKHVGTVRGITGRSNLLNCNVAKQIGINYRLVELGFITNNKDMKKIINNLDEYCMDIAEAINGGAIKTGLGSAKKKKVAKADKGWNKNKYGILWKKETGTFTCSVPQGIITRRTGPGRKYPQAGVLRKGQTIRYNEVQKHDGFVWVSWMTNSGYEVYMPVRQIRKDGTLGPLWGTIK</sequence>
<dbReference type="InterPro" id="IPR003646">
    <property type="entry name" value="SH3-like_bac-type"/>
</dbReference>
<dbReference type="GO" id="GO:0008745">
    <property type="term" value="F:N-acetylmuramoyl-L-alanine amidase activity"/>
    <property type="evidence" value="ECO:0007669"/>
    <property type="project" value="UniProtKB-EC"/>
</dbReference>
<dbReference type="Pfam" id="PF05257">
    <property type="entry name" value="CHAP"/>
    <property type="match status" value="1"/>
</dbReference>
<dbReference type="PANTHER" id="PTHR30404:SF8">
    <property type="entry name" value="AUTOLYSIN PH-RELATED"/>
    <property type="match status" value="1"/>
</dbReference>
<evidence type="ECO:0000256" key="1">
    <source>
        <dbReference type="ARBA" id="ARBA00001561"/>
    </source>
</evidence>
<evidence type="ECO:0000256" key="3">
    <source>
        <dbReference type="ARBA" id="ARBA00022801"/>
    </source>
</evidence>
<dbReference type="EC" id="3.5.1.28" evidence="2"/>
<dbReference type="SUPFAM" id="SSF53187">
    <property type="entry name" value="Zn-dependent exopeptidases"/>
    <property type="match status" value="1"/>
</dbReference>
<comment type="catalytic activity">
    <reaction evidence="1">
        <text>Hydrolyzes the link between N-acetylmuramoyl residues and L-amino acid residues in certain cell-wall glycopeptides.</text>
        <dbReference type="EC" id="3.5.1.28"/>
    </reaction>
</comment>
<protein>
    <recommendedName>
        <fullName evidence="2">N-acetylmuramoyl-L-alanine amidase</fullName>
        <ecNumber evidence="2">3.5.1.28</ecNumber>
    </recommendedName>
</protein>
<reference evidence="6 7" key="1">
    <citation type="journal article" date="2018" name="Vet. Microbiol.">
        <title>Characterisation of Staphylococcus felis isolated from cats using whole genome sequencing.</title>
        <authorList>
            <person name="Worthing K."/>
            <person name="Pang S."/>
            <person name="Trott D.J."/>
            <person name="Abraham S."/>
            <person name="Coombs G.W."/>
            <person name="Jordan D."/>
            <person name="McIntyre L."/>
            <person name="Davies M.R."/>
            <person name="Norris J."/>
        </authorList>
    </citation>
    <scope>NUCLEOTIDE SEQUENCE [LARGE SCALE GENOMIC DNA]</scope>
    <source>
        <strain evidence="6 7">F9</strain>
    </source>
</reference>
<comment type="caution">
    <text evidence="6">The sequence shown here is derived from an EMBL/GenBank/DDBJ whole genome shotgun (WGS) entry which is preliminary data.</text>
</comment>
<evidence type="ECO:0000313" key="7">
    <source>
        <dbReference type="Proteomes" id="UP000256562"/>
    </source>
</evidence>